<keyword evidence="6" id="KW-0472">Membrane</keyword>
<accession>A0A4R3LHP7</accession>
<dbReference type="PROSITE" id="PS50011">
    <property type="entry name" value="PROTEIN_KINASE_DOM"/>
    <property type="match status" value="1"/>
</dbReference>
<dbReference type="Pfam" id="PF13424">
    <property type="entry name" value="TPR_12"/>
    <property type="match status" value="1"/>
</dbReference>
<dbReference type="Gene3D" id="1.10.510.10">
    <property type="entry name" value="Transferase(Phosphotransferase) domain 1"/>
    <property type="match status" value="1"/>
</dbReference>
<dbReference type="RefSeq" id="WP_123520871.1">
    <property type="nucleotide sequence ID" value="NZ_JBHLWF010000028.1"/>
</dbReference>
<dbReference type="InterPro" id="IPR000719">
    <property type="entry name" value="Prot_kinase_dom"/>
</dbReference>
<evidence type="ECO:0000256" key="4">
    <source>
        <dbReference type="ARBA" id="ARBA00022840"/>
    </source>
</evidence>
<evidence type="ECO:0000259" key="7">
    <source>
        <dbReference type="PROSITE" id="PS50011"/>
    </source>
</evidence>
<gene>
    <name evidence="8" type="ORF">EDC25_105123</name>
</gene>
<feature type="transmembrane region" description="Helical" evidence="6">
    <location>
        <begin position="371"/>
        <end position="392"/>
    </location>
</feature>
<dbReference type="Pfam" id="PF00069">
    <property type="entry name" value="Pkinase"/>
    <property type="match status" value="1"/>
</dbReference>
<keyword evidence="9" id="KW-1185">Reference proteome</keyword>
<dbReference type="Gene3D" id="1.25.40.10">
    <property type="entry name" value="Tetratricopeptide repeat domain"/>
    <property type="match status" value="2"/>
</dbReference>
<dbReference type="SUPFAM" id="SSF48452">
    <property type="entry name" value="TPR-like"/>
    <property type="match status" value="3"/>
</dbReference>
<keyword evidence="2 5" id="KW-0547">Nucleotide-binding</keyword>
<dbReference type="InterPro" id="IPR011009">
    <property type="entry name" value="Kinase-like_dom_sf"/>
</dbReference>
<proteinExistence type="predicted"/>
<organism evidence="8 9">
    <name type="scientific">Pseudofulvimonas gallinarii</name>
    <dbReference type="NCBI Taxonomy" id="634155"/>
    <lineage>
        <taxon>Bacteria</taxon>
        <taxon>Pseudomonadati</taxon>
        <taxon>Pseudomonadota</taxon>
        <taxon>Gammaproteobacteria</taxon>
        <taxon>Lysobacterales</taxon>
        <taxon>Rhodanobacteraceae</taxon>
        <taxon>Pseudofulvimonas</taxon>
    </lineage>
</organism>
<dbReference type="PROSITE" id="PS00108">
    <property type="entry name" value="PROTEIN_KINASE_ST"/>
    <property type="match status" value="1"/>
</dbReference>
<dbReference type="GO" id="GO:0005524">
    <property type="term" value="F:ATP binding"/>
    <property type="evidence" value="ECO:0007669"/>
    <property type="project" value="UniProtKB-UniRule"/>
</dbReference>
<protein>
    <submittedName>
        <fullName evidence="8">Serine/threonine-protein kinase</fullName>
    </submittedName>
</protein>
<dbReference type="PANTHER" id="PTHR43289">
    <property type="entry name" value="MITOGEN-ACTIVATED PROTEIN KINASE KINASE KINASE 20-RELATED"/>
    <property type="match status" value="1"/>
</dbReference>
<feature type="binding site" evidence="5">
    <location>
        <position position="111"/>
    </location>
    <ligand>
        <name>ATP</name>
        <dbReference type="ChEBI" id="CHEBI:30616"/>
    </ligand>
</feature>
<dbReference type="InterPro" id="IPR011990">
    <property type="entry name" value="TPR-like_helical_dom_sf"/>
</dbReference>
<dbReference type="EMBL" id="SMAF01000005">
    <property type="protein sequence ID" value="TCS99689.1"/>
    <property type="molecule type" value="Genomic_DNA"/>
</dbReference>
<dbReference type="AlphaFoldDB" id="A0A4R3LHP7"/>
<dbReference type="OrthoDB" id="9783151at2"/>
<dbReference type="CDD" id="cd14014">
    <property type="entry name" value="STKc_PknB_like"/>
    <property type="match status" value="1"/>
</dbReference>
<keyword evidence="1" id="KW-0808">Transferase</keyword>
<comment type="caution">
    <text evidence="8">The sequence shown here is derived from an EMBL/GenBank/DDBJ whole genome shotgun (WGS) entry which is preliminary data.</text>
</comment>
<sequence length="929" mass="101812">MKTLRLRDLFDQVVDLPPADRPAFLDRLGVDATLRAQLEQLLESDTQEGAPLSGSVQTLAAGIGLPPVPQWQRGTQVGPFTLVEPLGQGGFATVFHAVRDNAGVRQDVALKLLHRGLHSADARRQFRRERQALAQLRHPGIAHLIEAGVTDTGLAWIALELVDGMAITDYARLRRLPLPARLQLYIQVCRAVEAAHRALIVHRDLKPSNVLVTPEGQVKLLDFGIAKLLESEVDGTRTQMPAFTPAYAAPEQREDGPITTATDVFALGVLLGELLTGMRLQVGDSRTPSGRIAPDAAADVLPAPPATMRRLLRGDLDNIVLKAMAEEPAQRYASAGALAEDIERYLDNRPVLAHPPSRWYRTRRFVKRHRGGVLVTALLVVGILASLAVALWQARVAHVQAVLAEQQAARAGAVRDFLVSVFESAQADVPREFRPGIEDIVEDAGQRILEDRTLGEAERAEMLLALAHVHRNLAAHGRALALLDEAMPLVARLHGEDDPRWWRAFLLRAAVRLDKADVAGALADLEPMQSRLLALRDPVSSEGLRLLAMALVQARHDDEGAAVFAKAREHAVQVGVDVERELLRTDIAEADALVFLQRFREGLELADRAWARWQASGLPPDRHIQGLLRSINIAAEATGDLQRAETAYREAIDLAGRLHARPHPETAWAIGIYGSFLVAQMRFDEAEPLLGQALAMRRSLLGDAHPDTLNGMAAMGRLRGGQGRHDESLRWFTDGVEVCRRHHVEHNVCPRLLGSRAQIRLTLEPDRLDSIAADAEEAIAWQTRLTGADSPQVAGLVQFLARVRLRQRRFDDVLAMTDAALERFREAGAMTLVVVTTRLQRGQALFGLGRHQEALDAADQLAADYRRDIGRDSSTLLDILGLKARALAKLQRPAEARAAAIEALAVQPGMSTASIAALRAEMEQLAGRR</sequence>
<keyword evidence="4 5" id="KW-0067">ATP-binding</keyword>
<keyword evidence="3 8" id="KW-0418">Kinase</keyword>
<dbReference type="SUPFAM" id="SSF56112">
    <property type="entry name" value="Protein kinase-like (PK-like)"/>
    <property type="match status" value="1"/>
</dbReference>
<reference evidence="8 9" key="1">
    <citation type="submission" date="2019-03" db="EMBL/GenBank/DDBJ databases">
        <title>Genomic Encyclopedia of Type Strains, Phase IV (KMG-IV): sequencing the most valuable type-strain genomes for metagenomic binning, comparative biology and taxonomic classification.</title>
        <authorList>
            <person name="Goeker M."/>
        </authorList>
    </citation>
    <scope>NUCLEOTIDE SEQUENCE [LARGE SCALE GENOMIC DNA]</scope>
    <source>
        <strain evidence="8 9">DSM 21944</strain>
    </source>
</reference>
<dbReference type="InterPro" id="IPR008271">
    <property type="entry name" value="Ser/Thr_kinase_AS"/>
</dbReference>
<dbReference type="InterPro" id="IPR017441">
    <property type="entry name" value="Protein_kinase_ATP_BS"/>
</dbReference>
<feature type="domain" description="Protein kinase" evidence="7">
    <location>
        <begin position="80"/>
        <end position="346"/>
    </location>
</feature>
<evidence type="ECO:0000256" key="1">
    <source>
        <dbReference type="ARBA" id="ARBA00022679"/>
    </source>
</evidence>
<dbReference type="Proteomes" id="UP000294599">
    <property type="component" value="Unassembled WGS sequence"/>
</dbReference>
<evidence type="ECO:0000256" key="6">
    <source>
        <dbReference type="SAM" id="Phobius"/>
    </source>
</evidence>
<evidence type="ECO:0000256" key="5">
    <source>
        <dbReference type="PROSITE-ProRule" id="PRU10141"/>
    </source>
</evidence>
<evidence type="ECO:0000256" key="2">
    <source>
        <dbReference type="ARBA" id="ARBA00022741"/>
    </source>
</evidence>
<dbReference type="SMART" id="SM00220">
    <property type="entry name" value="S_TKc"/>
    <property type="match status" value="1"/>
</dbReference>
<evidence type="ECO:0000313" key="9">
    <source>
        <dbReference type="Proteomes" id="UP000294599"/>
    </source>
</evidence>
<dbReference type="PROSITE" id="PS00107">
    <property type="entry name" value="PROTEIN_KINASE_ATP"/>
    <property type="match status" value="1"/>
</dbReference>
<dbReference type="GO" id="GO:0004674">
    <property type="term" value="F:protein serine/threonine kinase activity"/>
    <property type="evidence" value="ECO:0007669"/>
    <property type="project" value="TreeGrafter"/>
</dbReference>
<name>A0A4R3LHP7_9GAMM</name>
<evidence type="ECO:0000313" key="8">
    <source>
        <dbReference type="EMBL" id="TCS99689.1"/>
    </source>
</evidence>
<evidence type="ECO:0000256" key="3">
    <source>
        <dbReference type="ARBA" id="ARBA00022777"/>
    </source>
</evidence>
<keyword evidence="6" id="KW-1133">Transmembrane helix</keyword>
<dbReference type="PANTHER" id="PTHR43289:SF34">
    <property type="entry name" value="SERINE_THREONINE-PROTEIN KINASE YBDM-RELATED"/>
    <property type="match status" value="1"/>
</dbReference>
<dbReference type="Gene3D" id="3.30.200.20">
    <property type="entry name" value="Phosphorylase Kinase, domain 1"/>
    <property type="match status" value="1"/>
</dbReference>
<keyword evidence="6" id="KW-0812">Transmembrane</keyword>